<dbReference type="OrthoDB" id="104725at2759"/>
<evidence type="ECO:0000256" key="1">
    <source>
        <dbReference type="SAM" id="Phobius"/>
    </source>
</evidence>
<comment type="caution">
    <text evidence="2">The sequence shown here is derived from an EMBL/GenBank/DDBJ whole genome shotgun (WGS) entry which is preliminary data.</text>
</comment>
<gene>
    <name evidence="2" type="ORF">Plil01_001190300</name>
</gene>
<sequence>MHLSVSVVVITIFAFACITLVSAEGNVKTIDNKLITKLAYAKHPGRFLKGASQSVVGATESLPAEEEERRGFQEFAEKVDTAGAVGGLKSKWQGVLAKIKAGEIKPDEEPPSKLDIVIENLETGEKPKPFDSTNNKWQSLFAKLKASGELRGATKGQVAKLTEEVAEEVVKKPSKWRYLKRALKITLGVGLFVLIAYGLYGMIGSS</sequence>
<feature type="transmembrane region" description="Helical" evidence="1">
    <location>
        <begin position="182"/>
        <end position="203"/>
    </location>
</feature>
<feature type="transmembrane region" description="Helical" evidence="1">
    <location>
        <begin position="6"/>
        <end position="23"/>
    </location>
</feature>
<keyword evidence="1" id="KW-0812">Transmembrane</keyword>
<keyword evidence="1" id="KW-0472">Membrane</keyword>
<reference evidence="2" key="1">
    <citation type="submission" date="2023-04" db="EMBL/GenBank/DDBJ databases">
        <title>Phytophthora lilii NBRC 32176.</title>
        <authorList>
            <person name="Ichikawa N."/>
            <person name="Sato H."/>
            <person name="Tonouchi N."/>
        </authorList>
    </citation>
    <scope>NUCLEOTIDE SEQUENCE</scope>
    <source>
        <strain evidence="2">NBRC 32176</strain>
    </source>
</reference>
<dbReference type="EMBL" id="BSXW01000707">
    <property type="protein sequence ID" value="GMF28291.1"/>
    <property type="molecule type" value="Genomic_DNA"/>
</dbReference>
<evidence type="ECO:0000313" key="2">
    <source>
        <dbReference type="EMBL" id="GMF28291.1"/>
    </source>
</evidence>
<keyword evidence="3" id="KW-1185">Reference proteome</keyword>
<dbReference type="AlphaFoldDB" id="A0A9W6U888"/>
<name>A0A9W6U888_9STRA</name>
<dbReference type="Proteomes" id="UP001165083">
    <property type="component" value="Unassembled WGS sequence"/>
</dbReference>
<proteinExistence type="predicted"/>
<organism evidence="2 3">
    <name type="scientific">Phytophthora lilii</name>
    <dbReference type="NCBI Taxonomy" id="2077276"/>
    <lineage>
        <taxon>Eukaryota</taxon>
        <taxon>Sar</taxon>
        <taxon>Stramenopiles</taxon>
        <taxon>Oomycota</taxon>
        <taxon>Peronosporomycetes</taxon>
        <taxon>Peronosporales</taxon>
        <taxon>Peronosporaceae</taxon>
        <taxon>Phytophthora</taxon>
    </lineage>
</organism>
<protein>
    <submittedName>
        <fullName evidence="2">Unnamed protein product</fullName>
    </submittedName>
</protein>
<accession>A0A9W6U888</accession>
<keyword evidence="1" id="KW-1133">Transmembrane helix</keyword>
<evidence type="ECO:0000313" key="3">
    <source>
        <dbReference type="Proteomes" id="UP001165083"/>
    </source>
</evidence>